<feature type="domain" description="DDB1- and CUL4-associated factor 12 beta-propeller" evidence="9">
    <location>
        <begin position="32"/>
        <end position="151"/>
    </location>
</feature>
<feature type="domain" description="DDB1- and CUL4-associated factor 12 beta-propeller" evidence="9">
    <location>
        <begin position="158"/>
        <end position="351"/>
    </location>
</feature>
<dbReference type="InterPro" id="IPR036322">
    <property type="entry name" value="WD40_repeat_dom_sf"/>
</dbReference>
<organism evidence="10 11">
    <name type="scientific">Acropora cervicornis</name>
    <name type="common">Staghorn coral</name>
    <dbReference type="NCBI Taxonomy" id="6130"/>
    <lineage>
        <taxon>Eukaryota</taxon>
        <taxon>Metazoa</taxon>
        <taxon>Cnidaria</taxon>
        <taxon>Anthozoa</taxon>
        <taxon>Hexacorallia</taxon>
        <taxon>Scleractinia</taxon>
        <taxon>Astrocoeniina</taxon>
        <taxon>Acroporidae</taxon>
        <taxon>Acropora</taxon>
    </lineage>
</organism>
<reference evidence="10" key="1">
    <citation type="journal article" date="2023" name="G3 (Bethesda)">
        <title>Whole genome assembly and annotation of the endangered Caribbean coral Acropora cervicornis.</title>
        <authorList>
            <person name="Selwyn J.D."/>
            <person name="Vollmer S.V."/>
        </authorList>
    </citation>
    <scope>NUCLEOTIDE SEQUENCE</scope>
    <source>
        <strain evidence="10">K2</strain>
    </source>
</reference>
<protein>
    <submittedName>
        <fullName evidence="10">DDB1- and CUL4-associated factor 12-A</fullName>
    </submittedName>
</protein>
<evidence type="ECO:0000256" key="7">
    <source>
        <dbReference type="ARBA" id="ARBA00022786"/>
    </source>
</evidence>
<accession>A0AAD9Q1J5</accession>
<dbReference type="InterPro" id="IPR056151">
    <property type="entry name" value="Beta-prop_DCAF12"/>
</dbReference>
<proteinExistence type="predicted"/>
<dbReference type="GO" id="GO:0080008">
    <property type="term" value="C:Cul4-RING E3 ubiquitin ligase complex"/>
    <property type="evidence" value="ECO:0007669"/>
    <property type="project" value="TreeGrafter"/>
</dbReference>
<evidence type="ECO:0000256" key="6">
    <source>
        <dbReference type="ARBA" id="ARBA00022737"/>
    </source>
</evidence>
<dbReference type="Pfam" id="PF23760">
    <property type="entry name" value="Beta-prop_DCAF12"/>
    <property type="match status" value="2"/>
</dbReference>
<evidence type="ECO:0000313" key="11">
    <source>
        <dbReference type="Proteomes" id="UP001249851"/>
    </source>
</evidence>
<dbReference type="EMBL" id="JARQWQ010000082">
    <property type="protein sequence ID" value="KAK2552943.1"/>
    <property type="molecule type" value="Genomic_DNA"/>
</dbReference>
<dbReference type="Gene3D" id="2.130.10.10">
    <property type="entry name" value="YVTN repeat-like/Quinoprotein amine dehydrogenase"/>
    <property type="match status" value="2"/>
</dbReference>
<keyword evidence="4" id="KW-0963">Cytoplasm</keyword>
<dbReference type="PANTHER" id="PTHR19860:SF16">
    <property type="entry name" value="DDB1- AND CUL4-ASSOCIATED FACTOR 12"/>
    <property type="match status" value="1"/>
</dbReference>
<evidence type="ECO:0000256" key="3">
    <source>
        <dbReference type="ARBA" id="ARBA00004906"/>
    </source>
</evidence>
<dbReference type="Proteomes" id="UP001249851">
    <property type="component" value="Unassembled WGS sequence"/>
</dbReference>
<comment type="caution">
    <text evidence="10">The sequence shown here is derived from an EMBL/GenBank/DDBJ whole genome shotgun (WGS) entry which is preliminary data.</text>
</comment>
<comment type="pathway">
    <text evidence="3">Protein modification; protein ubiquitination.</text>
</comment>
<evidence type="ECO:0000313" key="10">
    <source>
        <dbReference type="EMBL" id="KAK2552943.1"/>
    </source>
</evidence>
<dbReference type="InterPro" id="IPR051191">
    <property type="entry name" value="DCAF12"/>
</dbReference>
<sequence>MSLLKYVRRRESTNRTLHLQDSVINHLKSRHLPSLFQEKEFSLGRSDKVFASQWLDERKVVCGTKSNQLFVLDMMSGSKISQPLLEGSPSSEMPEVNCGIHSIKINHESKLLATSGQNPNHLAVYSLPTFDPVCVGEGHSDWIFSVEWVDDFHLATDQENGKDKIRDLAYDQNFQTLISLSALGYVHLWDMTTCQTKRSFSLEHAEETVCLALESDAMLYAVGSQSHVSLYDVRSDKPVAIISSNDPGAGVRSLSFRNLLLTVGTGLGSLFFFDLRTGSFLKHSDNNEMICYRSGKGWLRDLGQFDFLLDHSQACCSNAIYTHCYDPTGTKLFAAGGPLSLILYGNYVALWE</sequence>
<evidence type="ECO:0000256" key="1">
    <source>
        <dbReference type="ARBA" id="ARBA00004123"/>
    </source>
</evidence>
<keyword evidence="11" id="KW-1185">Reference proteome</keyword>
<dbReference type="GO" id="GO:0005634">
    <property type="term" value="C:nucleus"/>
    <property type="evidence" value="ECO:0007669"/>
    <property type="project" value="UniProtKB-SubCell"/>
</dbReference>
<dbReference type="InterPro" id="IPR015943">
    <property type="entry name" value="WD40/YVTN_repeat-like_dom_sf"/>
</dbReference>
<evidence type="ECO:0000256" key="8">
    <source>
        <dbReference type="ARBA" id="ARBA00023242"/>
    </source>
</evidence>
<evidence type="ECO:0000259" key="9">
    <source>
        <dbReference type="Pfam" id="PF23760"/>
    </source>
</evidence>
<evidence type="ECO:0000256" key="5">
    <source>
        <dbReference type="ARBA" id="ARBA00022574"/>
    </source>
</evidence>
<name>A0AAD9Q1J5_ACRCE</name>
<keyword evidence="7" id="KW-0833">Ubl conjugation pathway</keyword>
<dbReference type="GO" id="GO:0005737">
    <property type="term" value="C:cytoplasm"/>
    <property type="evidence" value="ECO:0007669"/>
    <property type="project" value="UniProtKB-SubCell"/>
</dbReference>
<keyword evidence="8" id="KW-0539">Nucleus</keyword>
<dbReference type="AlphaFoldDB" id="A0AAD9Q1J5"/>
<keyword evidence="5" id="KW-0853">WD repeat</keyword>
<gene>
    <name evidence="10" type="ORF">P5673_025899</name>
</gene>
<evidence type="ECO:0000256" key="2">
    <source>
        <dbReference type="ARBA" id="ARBA00004496"/>
    </source>
</evidence>
<reference evidence="10" key="2">
    <citation type="journal article" date="2023" name="Science">
        <title>Genomic signatures of disease resistance in endangered staghorn corals.</title>
        <authorList>
            <person name="Vollmer S.V."/>
            <person name="Selwyn J.D."/>
            <person name="Despard B.A."/>
            <person name="Roesel C.L."/>
        </authorList>
    </citation>
    <scope>NUCLEOTIDE SEQUENCE</scope>
    <source>
        <strain evidence="10">K2</strain>
    </source>
</reference>
<dbReference type="SUPFAM" id="SSF50978">
    <property type="entry name" value="WD40 repeat-like"/>
    <property type="match status" value="1"/>
</dbReference>
<keyword evidence="6" id="KW-0677">Repeat</keyword>
<comment type="subcellular location">
    <subcellularLocation>
        <location evidence="2">Cytoplasm</location>
    </subcellularLocation>
    <subcellularLocation>
        <location evidence="1">Nucleus</location>
    </subcellularLocation>
</comment>
<evidence type="ECO:0000256" key="4">
    <source>
        <dbReference type="ARBA" id="ARBA00022490"/>
    </source>
</evidence>
<dbReference type="PANTHER" id="PTHR19860">
    <property type="entry name" value="DDB1- AND CUL4-ASSOCIATED FACTOR 12-RELATED"/>
    <property type="match status" value="1"/>
</dbReference>